<evidence type="ECO:0000313" key="4">
    <source>
        <dbReference type="EMBL" id="MDQ0208904.1"/>
    </source>
</evidence>
<keyword evidence="5" id="KW-1185">Reference proteome</keyword>
<name>A0ABT9YPE6_9BACI</name>
<dbReference type="InterPro" id="IPR010038">
    <property type="entry name" value="MoaD_arc-typ"/>
</dbReference>
<reference evidence="4 5" key="1">
    <citation type="submission" date="2023-07" db="EMBL/GenBank/DDBJ databases">
        <title>Genomic Encyclopedia of Type Strains, Phase IV (KMG-IV): sequencing the most valuable type-strain genomes for metagenomic binning, comparative biology and taxonomic classification.</title>
        <authorList>
            <person name="Goeker M."/>
        </authorList>
    </citation>
    <scope>NUCLEOTIDE SEQUENCE [LARGE SCALE GENOMIC DNA]</scope>
    <source>
        <strain evidence="4 5">DSM 19154</strain>
    </source>
</reference>
<dbReference type="Gene3D" id="3.10.20.30">
    <property type="match status" value="1"/>
</dbReference>
<evidence type="ECO:0000313" key="5">
    <source>
        <dbReference type="Proteomes" id="UP001225034"/>
    </source>
</evidence>
<dbReference type="InterPro" id="IPR012675">
    <property type="entry name" value="Beta-grasp_dom_sf"/>
</dbReference>
<evidence type="ECO:0000256" key="2">
    <source>
        <dbReference type="ARBA" id="ARBA00024200"/>
    </source>
</evidence>
<dbReference type="NCBIfam" id="TIGR01687">
    <property type="entry name" value="moaD_arch"/>
    <property type="match status" value="1"/>
</dbReference>
<dbReference type="PANTHER" id="PTHR33359">
    <property type="entry name" value="MOLYBDOPTERIN SYNTHASE SULFUR CARRIER SUBUNIT"/>
    <property type="match status" value="1"/>
</dbReference>
<dbReference type="InterPro" id="IPR003749">
    <property type="entry name" value="ThiS/MoaD-like"/>
</dbReference>
<evidence type="ECO:0000256" key="3">
    <source>
        <dbReference type="ARBA" id="ARBA00024247"/>
    </source>
</evidence>
<dbReference type="Pfam" id="PF02597">
    <property type="entry name" value="ThiS"/>
    <property type="match status" value="1"/>
</dbReference>
<evidence type="ECO:0000256" key="1">
    <source>
        <dbReference type="ARBA" id="ARBA00022741"/>
    </source>
</evidence>
<comment type="caution">
    <text evidence="4">The sequence shown here is derived from an EMBL/GenBank/DDBJ whole genome shotgun (WGS) entry which is preliminary data.</text>
</comment>
<accession>A0ABT9YPE6</accession>
<dbReference type="Proteomes" id="UP001225034">
    <property type="component" value="Unassembled WGS sequence"/>
</dbReference>
<comment type="similarity">
    <text evidence="2">Belongs to the MoaD family.</text>
</comment>
<dbReference type="SUPFAM" id="SSF54285">
    <property type="entry name" value="MoaD/ThiS"/>
    <property type="match status" value="1"/>
</dbReference>
<dbReference type="InterPro" id="IPR016155">
    <property type="entry name" value="Mopterin_synth/thiamin_S_b"/>
</dbReference>
<proteinExistence type="inferred from homology"/>
<gene>
    <name evidence="4" type="ORF">J2S05_003728</name>
</gene>
<sequence>MITVKCFAHLEEQIGSHTLEFSYKEKTVEALLDELQITYSINLDSIMVAVNEEYADQKTIIQDGDILALIPPVSGG</sequence>
<dbReference type="PANTHER" id="PTHR33359:SF1">
    <property type="entry name" value="MOLYBDOPTERIN SYNTHASE SULFUR CARRIER SUBUNIT"/>
    <property type="match status" value="1"/>
</dbReference>
<dbReference type="CDD" id="cd00754">
    <property type="entry name" value="Ubl_MoaD"/>
    <property type="match status" value="1"/>
</dbReference>
<dbReference type="InterPro" id="IPR044672">
    <property type="entry name" value="MOCS2A"/>
</dbReference>
<keyword evidence="1" id="KW-0547">Nucleotide-binding</keyword>
<dbReference type="EMBL" id="JAUSUA010000007">
    <property type="protein sequence ID" value="MDQ0208904.1"/>
    <property type="molecule type" value="Genomic_DNA"/>
</dbReference>
<protein>
    <recommendedName>
        <fullName evidence="3">Molybdopterin synthase sulfur carrier subunit</fullName>
    </recommendedName>
</protein>
<dbReference type="RefSeq" id="WP_306985336.1">
    <property type="nucleotide sequence ID" value="NZ_JAUSUA010000007.1"/>
</dbReference>
<organism evidence="4 5">
    <name type="scientific">Alkalicoccobacillus murimartini</name>
    <dbReference type="NCBI Taxonomy" id="171685"/>
    <lineage>
        <taxon>Bacteria</taxon>
        <taxon>Bacillati</taxon>
        <taxon>Bacillota</taxon>
        <taxon>Bacilli</taxon>
        <taxon>Bacillales</taxon>
        <taxon>Bacillaceae</taxon>
        <taxon>Alkalicoccobacillus</taxon>
    </lineage>
</organism>